<proteinExistence type="predicted"/>
<sequence length="286" mass="30631">MIIWGVLGACLAVAGVVVLFAVGAGALTQAPAAHSSTGLWTRAVDKLRGTNPRTWVFLLVAVVLAGGAALWTGWPVMVVIMPVAVIGIPALLRAPPARDIELLESLDRWVRGLAATMGAGRSIADAVRASARNPPERLKDTLIRMVQRLDDRWSAPAAFLRMADELDSPDADAVLASLILATQRGGQGAVTTLAALADSIQERLKVMREIEAERAKPRYVVRQVTLITVVVLGAALVFGRDFFRPYGTPTGQAVLIALVALYAGSLLQLKRMTIPRHRARILRSQA</sequence>
<feature type="transmembrane region" description="Helical" evidence="6">
    <location>
        <begin position="56"/>
        <end position="88"/>
    </location>
</feature>
<organism evidence="8 9">
    <name type="scientific">Propioniciclava flava</name>
    <dbReference type="NCBI Taxonomy" id="2072026"/>
    <lineage>
        <taxon>Bacteria</taxon>
        <taxon>Bacillati</taxon>
        <taxon>Actinomycetota</taxon>
        <taxon>Actinomycetes</taxon>
        <taxon>Propionibacteriales</taxon>
        <taxon>Propionibacteriaceae</taxon>
        <taxon>Propioniciclava</taxon>
    </lineage>
</organism>
<keyword evidence="9" id="KW-1185">Reference proteome</keyword>
<evidence type="ECO:0000256" key="3">
    <source>
        <dbReference type="ARBA" id="ARBA00022692"/>
    </source>
</evidence>
<feature type="transmembrane region" description="Helical" evidence="6">
    <location>
        <begin position="250"/>
        <end position="269"/>
    </location>
</feature>
<keyword evidence="4 6" id="KW-1133">Transmembrane helix</keyword>
<feature type="domain" description="Type II secretion system protein GspF" evidence="7">
    <location>
        <begin position="110"/>
        <end position="234"/>
    </location>
</feature>
<keyword evidence="3 6" id="KW-0812">Transmembrane</keyword>
<keyword evidence="2" id="KW-1003">Cell membrane</keyword>
<dbReference type="InterPro" id="IPR018076">
    <property type="entry name" value="T2SS_GspF_dom"/>
</dbReference>
<feature type="transmembrane region" description="Helical" evidence="6">
    <location>
        <begin position="219"/>
        <end position="238"/>
    </location>
</feature>
<evidence type="ECO:0000259" key="7">
    <source>
        <dbReference type="Pfam" id="PF00482"/>
    </source>
</evidence>
<name>A0A4Q2EHY2_9ACTN</name>
<dbReference type="Proteomes" id="UP000290624">
    <property type="component" value="Unassembled WGS sequence"/>
</dbReference>
<evidence type="ECO:0000256" key="2">
    <source>
        <dbReference type="ARBA" id="ARBA00022475"/>
    </source>
</evidence>
<dbReference type="GO" id="GO:0005886">
    <property type="term" value="C:plasma membrane"/>
    <property type="evidence" value="ECO:0007669"/>
    <property type="project" value="UniProtKB-SubCell"/>
</dbReference>
<comment type="caution">
    <text evidence="8">The sequence shown here is derived from an EMBL/GenBank/DDBJ whole genome shotgun (WGS) entry which is preliminary data.</text>
</comment>
<protein>
    <recommendedName>
        <fullName evidence="7">Type II secretion system protein GspF domain-containing protein</fullName>
    </recommendedName>
</protein>
<evidence type="ECO:0000256" key="4">
    <source>
        <dbReference type="ARBA" id="ARBA00022989"/>
    </source>
</evidence>
<dbReference type="OrthoDB" id="3828740at2"/>
<dbReference type="PANTHER" id="PTHR35007:SF3">
    <property type="entry name" value="POSSIBLE CONSERVED ALANINE RICH MEMBRANE PROTEIN"/>
    <property type="match status" value="1"/>
</dbReference>
<dbReference type="Pfam" id="PF00482">
    <property type="entry name" value="T2SSF"/>
    <property type="match status" value="1"/>
</dbReference>
<keyword evidence="5 6" id="KW-0472">Membrane</keyword>
<dbReference type="AlphaFoldDB" id="A0A4Q2EHY2"/>
<comment type="subcellular location">
    <subcellularLocation>
        <location evidence="1">Cell membrane</location>
        <topology evidence="1">Multi-pass membrane protein</topology>
    </subcellularLocation>
</comment>
<reference evidence="8 9" key="1">
    <citation type="submission" date="2018-01" db="EMBL/GenBank/DDBJ databases">
        <title>Lactibacter flavus gen. nov., sp. nov., a novel bacterium of the family Propionibacteriaceae isolated from raw milk and dairy products.</title>
        <authorList>
            <person name="Wenning M."/>
            <person name="Breitenwieser F."/>
            <person name="Huptas C."/>
            <person name="von Neubeck M."/>
            <person name="Busse H.-J."/>
            <person name="Scherer S."/>
        </authorList>
    </citation>
    <scope>NUCLEOTIDE SEQUENCE [LARGE SCALE GENOMIC DNA]</scope>
    <source>
        <strain evidence="8 9">VG341</strain>
    </source>
</reference>
<accession>A0A4Q2EHY2</accession>
<gene>
    <name evidence="8" type="ORF">C1706_05985</name>
</gene>
<dbReference type="EMBL" id="PPCV01000003">
    <property type="protein sequence ID" value="RXW32693.1"/>
    <property type="molecule type" value="Genomic_DNA"/>
</dbReference>
<evidence type="ECO:0000256" key="5">
    <source>
        <dbReference type="ARBA" id="ARBA00023136"/>
    </source>
</evidence>
<evidence type="ECO:0000256" key="1">
    <source>
        <dbReference type="ARBA" id="ARBA00004651"/>
    </source>
</evidence>
<evidence type="ECO:0000313" key="8">
    <source>
        <dbReference type="EMBL" id="RXW32693.1"/>
    </source>
</evidence>
<evidence type="ECO:0000256" key="6">
    <source>
        <dbReference type="SAM" id="Phobius"/>
    </source>
</evidence>
<evidence type="ECO:0000313" key="9">
    <source>
        <dbReference type="Proteomes" id="UP000290624"/>
    </source>
</evidence>
<dbReference type="PANTHER" id="PTHR35007">
    <property type="entry name" value="INTEGRAL MEMBRANE PROTEIN-RELATED"/>
    <property type="match status" value="1"/>
</dbReference>